<keyword evidence="3" id="KW-1185">Reference proteome</keyword>
<name>A0ABN9PQW1_9DINO</name>
<comment type="caution">
    <text evidence="2">The sequence shown here is derived from an EMBL/GenBank/DDBJ whole genome shotgun (WGS) entry which is preliminary data.</text>
</comment>
<evidence type="ECO:0000313" key="3">
    <source>
        <dbReference type="Proteomes" id="UP001189429"/>
    </source>
</evidence>
<dbReference type="Proteomes" id="UP001189429">
    <property type="component" value="Unassembled WGS sequence"/>
</dbReference>
<gene>
    <name evidence="2" type="ORF">PCOR1329_LOCUS3271</name>
</gene>
<feature type="region of interest" description="Disordered" evidence="1">
    <location>
        <begin position="49"/>
        <end position="70"/>
    </location>
</feature>
<feature type="region of interest" description="Disordered" evidence="1">
    <location>
        <begin position="253"/>
        <end position="286"/>
    </location>
</feature>
<proteinExistence type="predicted"/>
<dbReference type="EMBL" id="CAUYUJ010000839">
    <property type="protein sequence ID" value="CAK0792789.1"/>
    <property type="molecule type" value="Genomic_DNA"/>
</dbReference>
<reference evidence="2" key="1">
    <citation type="submission" date="2023-10" db="EMBL/GenBank/DDBJ databases">
        <authorList>
            <person name="Chen Y."/>
            <person name="Shah S."/>
            <person name="Dougan E. K."/>
            <person name="Thang M."/>
            <person name="Chan C."/>
        </authorList>
    </citation>
    <scope>NUCLEOTIDE SEQUENCE [LARGE SCALE GENOMIC DNA]</scope>
</reference>
<evidence type="ECO:0000256" key="1">
    <source>
        <dbReference type="SAM" id="MobiDB-lite"/>
    </source>
</evidence>
<evidence type="ECO:0000313" key="2">
    <source>
        <dbReference type="EMBL" id="CAK0792789.1"/>
    </source>
</evidence>
<accession>A0ABN9PQW1</accession>
<protein>
    <submittedName>
        <fullName evidence="2">Uncharacterized protein</fullName>
    </submittedName>
</protein>
<sequence length="310" mass="34613">MTEAKAAQQKQQEVVSHCGCKKTPWSQWFCKHCKKSWEEVASDESADFVAADNDSPPGLAPRAAGLQPPPGIKSKELELSNEEVDNLVVLASKIGDQAMEDKYKAIREYKKRLAMEPRTVPLQLQAQQAHQRVLQLEGRLKQEVAKFEHMQAALQEQTQLVETLSSDLEVADGQYKELLGHLHTNVGDLSCFDLGECETLYGLVDPKPHEVTEEDQKQAAERKEKMQRGIAELAQTLFGSAKSLAENITKEHEEHVKRLSTKKRAEAAPPQAEPRAPRREAHSLRLAPRLTPCQRLLVVLLMASSGRATC</sequence>
<organism evidence="2 3">
    <name type="scientific">Prorocentrum cordatum</name>
    <dbReference type="NCBI Taxonomy" id="2364126"/>
    <lineage>
        <taxon>Eukaryota</taxon>
        <taxon>Sar</taxon>
        <taxon>Alveolata</taxon>
        <taxon>Dinophyceae</taxon>
        <taxon>Prorocentrales</taxon>
        <taxon>Prorocentraceae</taxon>
        <taxon>Prorocentrum</taxon>
    </lineage>
</organism>